<gene>
    <name evidence="3" type="primary">43</name>
    <name evidence="3" type="ORF">SEA_WILLIAM_43</name>
</gene>
<accession>A0A4Y6EEK7</accession>
<protein>
    <submittedName>
        <fullName evidence="3">Uncharacterized protein</fullName>
    </submittedName>
</protein>
<feature type="transmembrane region" description="Helical" evidence="2">
    <location>
        <begin position="30"/>
        <end position="48"/>
    </location>
</feature>
<feature type="region of interest" description="Disordered" evidence="1">
    <location>
        <begin position="313"/>
        <end position="377"/>
    </location>
</feature>
<name>A0A4Y6EEK7_9CAUD</name>
<dbReference type="RefSeq" id="YP_010001261.1">
    <property type="nucleotide sequence ID" value="NC_053174.1"/>
</dbReference>
<keyword evidence="4" id="KW-1185">Reference proteome</keyword>
<organism evidence="3 4">
    <name type="scientific">Gordonia phage William</name>
    <dbReference type="NCBI Taxonomy" id="2571253"/>
    <lineage>
        <taxon>Viruses</taxon>
        <taxon>Duplodnaviria</taxon>
        <taxon>Heunggongvirae</taxon>
        <taxon>Uroviricota</taxon>
        <taxon>Caudoviricetes</taxon>
        <taxon>Fairfaxidumvirus</taxon>
        <taxon>Fairfaxidumvirus william</taxon>
    </lineage>
</organism>
<proteinExistence type="predicted"/>
<evidence type="ECO:0000256" key="2">
    <source>
        <dbReference type="SAM" id="Phobius"/>
    </source>
</evidence>
<sequence>MLASISAGCFAVTIACWVTAAILSGSFTTWLSPIVALIAMLVSAGSFVQSRRSADAAQRNAKVVELQEGRRRFGWSVTVDPEGERYVLRNVGTIAATEVALSGYRHVYFTDRSDAPTIAPGEAKAFVVLQGFDEPVSELRIDWIPEGLGHRRSWVEVLPEMESRFFADAKAESKAARIRNAETDRQTRLRHVELLIELADVYSQYRECPTDRALKLHVQALVAALPPHMVREIGYQVDVPRHAWGPSEWPLSQSVGDDDKALVEDAAAEIELLWNIQQTMGWSFYLADGGPGGNTEPRIWWAVQGYVRRVRARERGERKTRRSPEDQRNADEAAQRFAEMEERMQDRDATEAALPGTAVDVTPGDAILGEQTNEDRP</sequence>
<dbReference type="Proteomes" id="UP000319240">
    <property type="component" value="Segment"/>
</dbReference>
<reference evidence="3 4" key="1">
    <citation type="submission" date="2019-04" db="EMBL/GenBank/DDBJ databases">
        <authorList>
            <person name="Pope W.H."/>
            <person name="Garlena R.A."/>
            <person name="Russell D.A."/>
            <person name="Jacobs-Sera D."/>
            <person name="Hatfull G.F."/>
        </authorList>
    </citation>
    <scope>NUCLEOTIDE SEQUENCE [LARGE SCALE GENOMIC DNA]</scope>
</reference>
<feature type="compositionally biased region" description="Basic and acidic residues" evidence="1">
    <location>
        <begin position="313"/>
        <end position="350"/>
    </location>
</feature>
<evidence type="ECO:0000256" key="1">
    <source>
        <dbReference type="SAM" id="MobiDB-lite"/>
    </source>
</evidence>
<evidence type="ECO:0000313" key="4">
    <source>
        <dbReference type="Proteomes" id="UP000319240"/>
    </source>
</evidence>
<dbReference type="EMBL" id="MK801721">
    <property type="protein sequence ID" value="QDF17138.1"/>
    <property type="molecule type" value="Genomic_DNA"/>
</dbReference>
<keyword evidence="2" id="KW-1133">Transmembrane helix</keyword>
<keyword evidence="2" id="KW-0812">Transmembrane</keyword>
<dbReference type="KEGG" id="vg:62974428"/>
<dbReference type="GeneID" id="62974428"/>
<evidence type="ECO:0000313" key="3">
    <source>
        <dbReference type="EMBL" id="QDF17138.1"/>
    </source>
</evidence>
<keyword evidence="2" id="KW-0472">Membrane</keyword>